<name>A0A4E9EFM6_GIBZA</name>
<proteinExistence type="predicted"/>
<protein>
    <recommendedName>
        <fullName evidence="3">BTB domain-containing protein</fullName>
    </recommendedName>
</protein>
<gene>
    <name evidence="2" type="ORF">FUG_LOCUS431608</name>
</gene>
<sequence length="454" mass="51234">MRARRKMAESAGPLDHPFDRHSVAPIICMITNIKEPSPPHDGIFRHHSSKRNRTSYPCCIGGRIHPRLAVRGKKGSTIAFVKGQILCFCFTNPLGDVPGVENLEARMTCILAMVCVKFDVDAGGDTDIILRGRVNTQDIIPVSNHRDYDYDRRTGQSFDNSPLSGIYAVFNVAEDKRTDDELPINFRMRVSLRHLILASKMLRTMLEGPWLENPSSGSKSSRREIRATGWDPAALAIVLDAVHGRYNEVPETINLGLLTRISAIVDYYAFHESLRHIGNVWITNLRASFEMPKSSLKISLMWLSVTWVFPQHEVMTSMSRIVLKWSKGLDMTIALPLGDTLGSLRHTIEAKRQELIRKFLACLHELRGNLVREIRCAPMKNPDCPTMVLGSESSTHIPSLPTRDSTSQDSSRQDMPMGYLGYPLNPFRTCSCTLMSRLTDPYHRLEQEIQAFDC</sequence>
<dbReference type="AlphaFoldDB" id="A0A4E9EFM6"/>
<evidence type="ECO:0008006" key="3">
    <source>
        <dbReference type="Google" id="ProtNLM"/>
    </source>
</evidence>
<reference evidence="2" key="1">
    <citation type="submission" date="2019-04" db="EMBL/GenBank/DDBJ databases">
        <authorList>
            <person name="Melise S."/>
            <person name="Noan J."/>
            <person name="Okalmin O."/>
        </authorList>
    </citation>
    <scope>NUCLEOTIDE SEQUENCE</scope>
    <source>
        <strain evidence="2">FN9</strain>
    </source>
</reference>
<feature type="region of interest" description="Disordered" evidence="1">
    <location>
        <begin position="387"/>
        <end position="415"/>
    </location>
</feature>
<accession>A0A4E9EFM6</accession>
<evidence type="ECO:0000313" key="2">
    <source>
        <dbReference type="EMBL" id="VIO61476.1"/>
    </source>
</evidence>
<evidence type="ECO:0000256" key="1">
    <source>
        <dbReference type="SAM" id="MobiDB-lite"/>
    </source>
</evidence>
<feature type="compositionally biased region" description="Low complexity" evidence="1">
    <location>
        <begin position="402"/>
        <end position="414"/>
    </location>
</feature>
<dbReference type="EMBL" id="CAAKMV010000152">
    <property type="protein sequence ID" value="VIO61476.1"/>
    <property type="molecule type" value="Genomic_DNA"/>
</dbReference>
<organism evidence="2">
    <name type="scientific">Gibberella zeae</name>
    <name type="common">Wheat head blight fungus</name>
    <name type="synonym">Fusarium graminearum</name>
    <dbReference type="NCBI Taxonomy" id="5518"/>
    <lineage>
        <taxon>Eukaryota</taxon>
        <taxon>Fungi</taxon>
        <taxon>Dikarya</taxon>
        <taxon>Ascomycota</taxon>
        <taxon>Pezizomycotina</taxon>
        <taxon>Sordariomycetes</taxon>
        <taxon>Hypocreomycetidae</taxon>
        <taxon>Hypocreales</taxon>
        <taxon>Nectriaceae</taxon>
        <taxon>Fusarium</taxon>
    </lineage>
</organism>